<dbReference type="Pfam" id="PF13639">
    <property type="entry name" value="zf-RING_2"/>
    <property type="match status" value="1"/>
</dbReference>
<feature type="compositionally biased region" description="Basic residues" evidence="9">
    <location>
        <begin position="168"/>
        <end position="184"/>
    </location>
</feature>
<evidence type="ECO:0000313" key="12">
    <source>
        <dbReference type="Proteomes" id="UP001367508"/>
    </source>
</evidence>
<dbReference type="PANTHER" id="PTHR22937">
    <property type="entry name" value="E3 UBIQUITIN-PROTEIN LIGASE RNF165"/>
    <property type="match status" value="1"/>
</dbReference>
<keyword evidence="3" id="KW-0808">Transferase</keyword>
<dbReference type="InterPro" id="IPR013083">
    <property type="entry name" value="Znf_RING/FYVE/PHD"/>
</dbReference>
<evidence type="ECO:0000256" key="7">
    <source>
        <dbReference type="ARBA" id="ARBA00022833"/>
    </source>
</evidence>
<evidence type="ECO:0000256" key="2">
    <source>
        <dbReference type="ARBA" id="ARBA00012483"/>
    </source>
</evidence>
<evidence type="ECO:0000256" key="5">
    <source>
        <dbReference type="ARBA" id="ARBA00022771"/>
    </source>
</evidence>
<evidence type="ECO:0000256" key="4">
    <source>
        <dbReference type="ARBA" id="ARBA00022723"/>
    </source>
</evidence>
<dbReference type="GO" id="GO:0061630">
    <property type="term" value="F:ubiquitin protein ligase activity"/>
    <property type="evidence" value="ECO:0007669"/>
    <property type="project" value="UniProtKB-EC"/>
</dbReference>
<comment type="caution">
    <text evidence="11">The sequence shown here is derived from an EMBL/GenBank/DDBJ whole genome shotgun (WGS) entry which is preliminary data.</text>
</comment>
<accession>A0AAN9R502</accession>
<keyword evidence="5 8" id="KW-0863">Zinc-finger</keyword>
<proteinExistence type="predicted"/>
<keyword evidence="7" id="KW-0862">Zinc</keyword>
<dbReference type="SUPFAM" id="SSF57850">
    <property type="entry name" value="RING/U-box"/>
    <property type="match status" value="1"/>
</dbReference>
<evidence type="ECO:0000256" key="9">
    <source>
        <dbReference type="SAM" id="MobiDB-lite"/>
    </source>
</evidence>
<name>A0AAN9R502_CANGL</name>
<sequence length="424" mass="47878">MQECVTFPNRVQRDEREKGIEVLVGLLSFRLKKHKKKEKQSERLECCGVRLRQNHSSMPVVTDTTKTTVAEHMKWRRPRNQFHHHISQTDPNPQIPSIIQSTRCKSTISSMLLSTFSNTSNETPTINGRKKSNFSAAATFRGLGCTAAASQQVSVPAVIRTSADWQGKKTRKKKNRRNSNKNKGCHGGAGVLEGSNPGCVDFQDVWCGPGIGFSTDAASSVDCVVARKNASARGKIDVDKITHRERERPSYLGRRTETFTFLDATDPDIFTPRSASDSFGTATYYRHVRDPSPDAFAEIMMLQGSLLIGGRLNSHDQFRDWRLDVDNMSYEQLLELGERIGYVNTGLKDDEMGQNIRKIKPQFSDDAPKHHVDKKCSICQEEYEADDEVGKLNCEHSYHFQCIKQWVAHKNFCPVCKQQVAARH</sequence>
<gene>
    <name evidence="11" type="ORF">VNO77_00113</name>
</gene>
<dbReference type="Proteomes" id="UP001367508">
    <property type="component" value="Unassembled WGS sequence"/>
</dbReference>
<dbReference type="PANTHER" id="PTHR22937:SF125">
    <property type="entry name" value="RING-TYPE E3 UBIQUITIN TRANSFERASE"/>
    <property type="match status" value="1"/>
</dbReference>
<comment type="catalytic activity">
    <reaction evidence="1">
        <text>S-ubiquitinyl-[E2 ubiquitin-conjugating enzyme]-L-cysteine + [acceptor protein]-L-lysine = [E2 ubiquitin-conjugating enzyme]-L-cysteine + N(6)-ubiquitinyl-[acceptor protein]-L-lysine.</text>
        <dbReference type="EC" id="2.3.2.27"/>
    </reaction>
</comment>
<evidence type="ECO:0000259" key="10">
    <source>
        <dbReference type="PROSITE" id="PS50089"/>
    </source>
</evidence>
<feature type="region of interest" description="Disordered" evidence="9">
    <location>
        <begin position="164"/>
        <end position="188"/>
    </location>
</feature>
<evidence type="ECO:0000313" key="11">
    <source>
        <dbReference type="EMBL" id="KAK7358189.1"/>
    </source>
</evidence>
<reference evidence="11 12" key="1">
    <citation type="submission" date="2024-01" db="EMBL/GenBank/DDBJ databases">
        <title>The genomes of 5 underutilized Papilionoideae crops provide insights into root nodulation and disease resistanc.</title>
        <authorList>
            <person name="Jiang F."/>
        </authorList>
    </citation>
    <scope>NUCLEOTIDE SEQUENCE [LARGE SCALE GENOMIC DNA]</scope>
    <source>
        <strain evidence="11">LVBAO_FW01</strain>
        <tissue evidence="11">Leaves</tissue>
    </source>
</reference>
<protein>
    <recommendedName>
        <fullName evidence="2">RING-type E3 ubiquitin transferase</fullName>
        <ecNumber evidence="2">2.3.2.27</ecNumber>
    </recommendedName>
</protein>
<evidence type="ECO:0000256" key="8">
    <source>
        <dbReference type="PROSITE-ProRule" id="PRU00175"/>
    </source>
</evidence>
<dbReference type="Gene3D" id="3.30.40.10">
    <property type="entry name" value="Zinc/RING finger domain, C3HC4 (zinc finger)"/>
    <property type="match status" value="1"/>
</dbReference>
<evidence type="ECO:0000256" key="1">
    <source>
        <dbReference type="ARBA" id="ARBA00000900"/>
    </source>
</evidence>
<dbReference type="FunFam" id="3.30.40.10:FF:000451">
    <property type="entry name" value="E3 ubiquitin-protein ligase rnf12-A"/>
    <property type="match status" value="1"/>
</dbReference>
<keyword evidence="12" id="KW-1185">Reference proteome</keyword>
<evidence type="ECO:0000256" key="6">
    <source>
        <dbReference type="ARBA" id="ARBA00022786"/>
    </source>
</evidence>
<organism evidence="11 12">
    <name type="scientific">Canavalia gladiata</name>
    <name type="common">Sword bean</name>
    <name type="synonym">Dolichos gladiatus</name>
    <dbReference type="NCBI Taxonomy" id="3824"/>
    <lineage>
        <taxon>Eukaryota</taxon>
        <taxon>Viridiplantae</taxon>
        <taxon>Streptophyta</taxon>
        <taxon>Embryophyta</taxon>
        <taxon>Tracheophyta</taxon>
        <taxon>Spermatophyta</taxon>
        <taxon>Magnoliopsida</taxon>
        <taxon>eudicotyledons</taxon>
        <taxon>Gunneridae</taxon>
        <taxon>Pentapetalae</taxon>
        <taxon>rosids</taxon>
        <taxon>fabids</taxon>
        <taxon>Fabales</taxon>
        <taxon>Fabaceae</taxon>
        <taxon>Papilionoideae</taxon>
        <taxon>50 kb inversion clade</taxon>
        <taxon>NPAAA clade</taxon>
        <taxon>indigoferoid/millettioid clade</taxon>
        <taxon>Phaseoleae</taxon>
        <taxon>Canavalia</taxon>
    </lineage>
</organism>
<feature type="domain" description="RING-type" evidence="10">
    <location>
        <begin position="376"/>
        <end position="417"/>
    </location>
</feature>
<dbReference type="AlphaFoldDB" id="A0AAN9R502"/>
<dbReference type="InterPro" id="IPR045191">
    <property type="entry name" value="MBR1/2-like"/>
</dbReference>
<dbReference type="GO" id="GO:0008270">
    <property type="term" value="F:zinc ion binding"/>
    <property type="evidence" value="ECO:0007669"/>
    <property type="project" value="UniProtKB-KW"/>
</dbReference>
<keyword evidence="4" id="KW-0479">Metal-binding</keyword>
<dbReference type="SMART" id="SM00184">
    <property type="entry name" value="RING"/>
    <property type="match status" value="1"/>
</dbReference>
<keyword evidence="6" id="KW-0833">Ubl conjugation pathway</keyword>
<dbReference type="EC" id="2.3.2.27" evidence="2"/>
<dbReference type="PROSITE" id="PS50089">
    <property type="entry name" value="ZF_RING_2"/>
    <property type="match status" value="1"/>
</dbReference>
<evidence type="ECO:0000256" key="3">
    <source>
        <dbReference type="ARBA" id="ARBA00022679"/>
    </source>
</evidence>
<dbReference type="InterPro" id="IPR001841">
    <property type="entry name" value="Znf_RING"/>
</dbReference>
<dbReference type="EMBL" id="JAYMYQ010000001">
    <property type="protein sequence ID" value="KAK7358189.1"/>
    <property type="molecule type" value="Genomic_DNA"/>
</dbReference>